<dbReference type="Gene3D" id="3.10.20.440">
    <property type="entry name" value="2Fe-2S iron-sulphur cluster binding domain, sarcosine oxidase, alpha subunit, N-terminal domain"/>
    <property type="match status" value="1"/>
</dbReference>
<name>A0A0N0CX35_9BACI</name>
<sequence length="104" mass="11670">MKNNDRLRVLNHPVLGAVKAESIYLNFNGRQIAAMEGDTIASALMANDIKNFRQVNPQAQNRGIYCNIGHCFECRVQIENDVTVRACLTKVYDGMQVSSIIQNK</sequence>
<keyword evidence="1" id="KW-0560">Oxidoreductase</keyword>
<evidence type="ECO:0008006" key="4">
    <source>
        <dbReference type="Google" id="ProtNLM"/>
    </source>
</evidence>
<comment type="caution">
    <text evidence="2">The sequence shown here is derived from an EMBL/GenBank/DDBJ whole genome shotgun (WGS) entry which is preliminary data.</text>
</comment>
<proteinExistence type="predicted"/>
<dbReference type="EMBL" id="LGCI01000002">
    <property type="protein sequence ID" value="KOY84031.1"/>
    <property type="molecule type" value="Genomic_DNA"/>
</dbReference>
<dbReference type="PATRIC" id="fig|33935.3.peg.3055"/>
<dbReference type="Proteomes" id="UP000037977">
    <property type="component" value="Unassembled WGS sequence"/>
</dbReference>
<dbReference type="SUPFAM" id="SSF54292">
    <property type="entry name" value="2Fe-2S ferredoxin-like"/>
    <property type="match status" value="1"/>
</dbReference>
<evidence type="ECO:0000313" key="2">
    <source>
        <dbReference type="EMBL" id="KOY84031.1"/>
    </source>
</evidence>
<dbReference type="AlphaFoldDB" id="A0A0N0CX35"/>
<organism evidence="2 3">
    <name type="scientific">Lysinibacillus macroides</name>
    <dbReference type="NCBI Taxonomy" id="33935"/>
    <lineage>
        <taxon>Bacteria</taxon>
        <taxon>Bacillati</taxon>
        <taxon>Bacillota</taxon>
        <taxon>Bacilli</taxon>
        <taxon>Bacillales</taxon>
        <taxon>Bacillaceae</taxon>
        <taxon>Lysinibacillus</taxon>
    </lineage>
</organism>
<evidence type="ECO:0000256" key="1">
    <source>
        <dbReference type="ARBA" id="ARBA00023002"/>
    </source>
</evidence>
<dbReference type="InterPro" id="IPR036010">
    <property type="entry name" value="2Fe-2S_ferredoxin-like_sf"/>
</dbReference>
<keyword evidence="3" id="KW-1185">Reference proteome</keyword>
<accession>A0A0N0CX35</accession>
<dbReference type="STRING" id="33935.ADM90_01055"/>
<evidence type="ECO:0000313" key="3">
    <source>
        <dbReference type="Proteomes" id="UP000037977"/>
    </source>
</evidence>
<dbReference type="GO" id="GO:0016491">
    <property type="term" value="F:oxidoreductase activity"/>
    <property type="evidence" value="ECO:0007669"/>
    <property type="project" value="UniProtKB-KW"/>
</dbReference>
<dbReference type="OrthoDB" id="573392at2"/>
<dbReference type="RefSeq" id="WP_053993223.1">
    <property type="nucleotide sequence ID" value="NZ_CP065643.1"/>
</dbReference>
<gene>
    <name evidence="2" type="ORF">ADM90_01055</name>
</gene>
<reference evidence="2 3" key="1">
    <citation type="submission" date="2015-07" db="EMBL/GenBank/DDBJ databases">
        <title>Genome sequencing project for genomic taxonomy and phylogenomics of Bacillus-like bacteria.</title>
        <authorList>
            <person name="Liu B."/>
            <person name="Wang J."/>
            <person name="Zhu Y."/>
            <person name="Liu G."/>
            <person name="Chen Q."/>
            <person name="Chen Z."/>
            <person name="Che J."/>
            <person name="Ge C."/>
            <person name="Shi H."/>
            <person name="Pan Z."/>
            <person name="Liu X."/>
        </authorList>
    </citation>
    <scope>NUCLEOTIDE SEQUENCE [LARGE SCALE GENOMIC DNA]</scope>
    <source>
        <strain evidence="2 3">DSM 54</strain>
    </source>
</reference>
<dbReference type="Pfam" id="PF13510">
    <property type="entry name" value="Fer2_4"/>
    <property type="match status" value="1"/>
</dbReference>
<protein>
    <recommendedName>
        <fullName evidence="4">Sarcosine oxidase subunit alpha</fullName>
    </recommendedName>
</protein>
<dbReference type="InterPro" id="IPR042204">
    <property type="entry name" value="2Fe-2S-bd_N"/>
</dbReference>
<dbReference type="GO" id="GO:0051536">
    <property type="term" value="F:iron-sulfur cluster binding"/>
    <property type="evidence" value="ECO:0007669"/>
    <property type="project" value="InterPro"/>
</dbReference>